<name>A0A0F9C9F5_9ZZZZ</name>
<sequence>MNRKQQFFQSLWAVDSLVATEPTSGTFHQLAPLLRDRDIYREFWQLLSRPDWIEPLEGGGYFAPPIYALTQPGKPGSQEPWAASQFLVRMATDNPKLVTGILSKIDTNNPSILGDMVQATMKMPIGDAAPLLQRVARILDKGTELYAFHQRDLLILIKKLWESPAQSAVAFHLARTYLFPKVKAEGVSQRREEYNFFEALEALIPLMTKLRPEETVRCLCTRLVEAIGDKDKLVRAEEPTLDYSFMWRPAIEEHEQNSTYDFAGRLVSPLRNASEQAIGEERVTLDKVLRKVRGYRFLIFRRLAVHLINVFAEENRELACSTMMQKRLFDDTKYKHEYAMLVGRRFNLLDSQHKDRYFNWVHAGPDMAGFDDRIESNVGRGPTEEERRG</sequence>
<dbReference type="EMBL" id="LAZR01047825">
    <property type="protein sequence ID" value="KKK93321.1"/>
    <property type="molecule type" value="Genomic_DNA"/>
</dbReference>
<reference evidence="1" key="1">
    <citation type="journal article" date="2015" name="Nature">
        <title>Complex archaea that bridge the gap between prokaryotes and eukaryotes.</title>
        <authorList>
            <person name="Spang A."/>
            <person name="Saw J.H."/>
            <person name="Jorgensen S.L."/>
            <person name="Zaremba-Niedzwiedzka K."/>
            <person name="Martijn J."/>
            <person name="Lind A.E."/>
            <person name="van Eijk R."/>
            <person name="Schleper C."/>
            <person name="Guy L."/>
            <person name="Ettema T.J."/>
        </authorList>
    </citation>
    <scope>NUCLEOTIDE SEQUENCE</scope>
</reference>
<feature type="non-terminal residue" evidence="1">
    <location>
        <position position="389"/>
    </location>
</feature>
<gene>
    <name evidence="1" type="ORF">LCGC14_2694040</name>
</gene>
<proteinExistence type="predicted"/>
<dbReference type="AlphaFoldDB" id="A0A0F9C9F5"/>
<accession>A0A0F9C9F5</accession>
<evidence type="ECO:0000313" key="1">
    <source>
        <dbReference type="EMBL" id="KKK93321.1"/>
    </source>
</evidence>
<organism evidence="1">
    <name type="scientific">marine sediment metagenome</name>
    <dbReference type="NCBI Taxonomy" id="412755"/>
    <lineage>
        <taxon>unclassified sequences</taxon>
        <taxon>metagenomes</taxon>
        <taxon>ecological metagenomes</taxon>
    </lineage>
</organism>
<protein>
    <submittedName>
        <fullName evidence="1">Uncharacterized protein</fullName>
    </submittedName>
</protein>
<comment type="caution">
    <text evidence="1">The sequence shown here is derived from an EMBL/GenBank/DDBJ whole genome shotgun (WGS) entry which is preliminary data.</text>
</comment>